<dbReference type="GO" id="GO:0008616">
    <property type="term" value="P:tRNA queuosine(34) biosynthetic process"/>
    <property type="evidence" value="ECO:0007669"/>
    <property type="project" value="UniProtKB-UniRule"/>
</dbReference>
<dbReference type="PROSITE" id="PS51918">
    <property type="entry name" value="RADICAL_SAM"/>
    <property type="match status" value="1"/>
</dbReference>
<gene>
    <name evidence="8" type="primary">queE</name>
    <name evidence="10" type="ORF">SAMN06264868_1023</name>
</gene>
<dbReference type="EC" id="4.3.99.3" evidence="8"/>
<feature type="binding site" evidence="8">
    <location>
        <position position="40"/>
    </location>
    <ligand>
        <name>[4Fe-4S] cluster</name>
        <dbReference type="ChEBI" id="CHEBI:49883"/>
        <note>4Fe-4S-S-AdoMet</note>
    </ligand>
</feature>
<evidence type="ECO:0000259" key="9">
    <source>
        <dbReference type="PROSITE" id="PS51918"/>
    </source>
</evidence>
<protein>
    <recommendedName>
        <fullName evidence="8">7-carboxy-7-deazaguanine synthase</fullName>
        <shortName evidence="8">CDG synthase</shortName>
        <ecNumber evidence="8">4.3.99.3</ecNumber>
    </recommendedName>
    <alternativeName>
        <fullName evidence="8">Queuosine biosynthesis protein QueE</fullName>
    </alternativeName>
</protein>
<dbReference type="InterPro" id="IPR024924">
    <property type="entry name" value="7-CO-7-deazaguanine_synth-like"/>
</dbReference>
<comment type="cofactor">
    <cofactor evidence="8">
        <name>S-adenosyl-L-methionine</name>
        <dbReference type="ChEBI" id="CHEBI:59789"/>
    </cofactor>
    <text evidence="8">Binds 1 S-adenosyl-L-methionine per subunit.</text>
</comment>
<feature type="binding site" evidence="8">
    <location>
        <position position="47"/>
    </location>
    <ligand>
        <name>[4Fe-4S] cluster</name>
        <dbReference type="ChEBI" id="CHEBI:49883"/>
        <note>4Fe-4S-S-AdoMet</note>
    </ligand>
</feature>
<proteinExistence type="inferred from homology"/>
<keyword evidence="4 8" id="KW-0460">Magnesium</keyword>
<comment type="catalytic activity">
    <reaction evidence="8">
        <text>6-carboxy-5,6,7,8-tetrahydropterin + H(+) = 7-carboxy-7-carbaguanine + NH4(+)</text>
        <dbReference type="Rhea" id="RHEA:27974"/>
        <dbReference type="ChEBI" id="CHEBI:15378"/>
        <dbReference type="ChEBI" id="CHEBI:28938"/>
        <dbReference type="ChEBI" id="CHEBI:61032"/>
        <dbReference type="ChEBI" id="CHEBI:61036"/>
        <dbReference type="EC" id="4.3.99.3"/>
    </reaction>
</comment>
<dbReference type="InterPro" id="IPR013785">
    <property type="entry name" value="Aldolase_TIM"/>
</dbReference>
<dbReference type="InterPro" id="IPR007197">
    <property type="entry name" value="rSAM"/>
</dbReference>
<comment type="caution">
    <text evidence="8">Lacks conserved residue(s) required for the propagation of feature annotation.</text>
</comment>
<name>A0AA46ACZ5_9AQUI</name>
<evidence type="ECO:0000256" key="4">
    <source>
        <dbReference type="ARBA" id="ARBA00022842"/>
    </source>
</evidence>
<dbReference type="PANTHER" id="PTHR42836:SF1">
    <property type="entry name" value="7-CARBOXY-7-DEAZAGUANINE SYNTHASE"/>
    <property type="match status" value="1"/>
</dbReference>
<evidence type="ECO:0000256" key="5">
    <source>
        <dbReference type="ARBA" id="ARBA00023004"/>
    </source>
</evidence>
<dbReference type="Pfam" id="PF04055">
    <property type="entry name" value="Radical_SAM"/>
    <property type="match status" value="1"/>
</dbReference>
<comment type="pathway">
    <text evidence="8">Purine metabolism; 7-cyano-7-deazaguanine biosynthesis.</text>
</comment>
<dbReference type="GO" id="GO:1904047">
    <property type="term" value="F:S-adenosyl-L-methionine binding"/>
    <property type="evidence" value="ECO:0007669"/>
    <property type="project" value="UniProtKB-UniRule"/>
</dbReference>
<comment type="cofactor">
    <cofactor evidence="8">
        <name>[4Fe-4S] cluster</name>
        <dbReference type="ChEBI" id="CHEBI:49883"/>
    </cofactor>
    <text evidence="8">Binds 1 [4Fe-4S] cluster. The cluster is coordinated with 3 cysteines and an exchangeable S-adenosyl-L-methionine.</text>
</comment>
<dbReference type="RefSeq" id="WP_265133513.1">
    <property type="nucleotide sequence ID" value="NZ_FXTX01000002.1"/>
</dbReference>
<dbReference type="SUPFAM" id="SSF102114">
    <property type="entry name" value="Radical SAM enzymes"/>
    <property type="match status" value="1"/>
</dbReference>
<evidence type="ECO:0000256" key="7">
    <source>
        <dbReference type="ARBA" id="ARBA00023239"/>
    </source>
</evidence>
<sequence length="214" mass="24785">MKLLKKDLNKEFKIVEIFRTVEGEGSWVGLPVVFIRLEGCNLRCPWCDTTYSYDGKSFKILDLDQILNEIKKYNIKRVCITGGEPFFTENLDILVNFLLENKYTVFIETNGTLFNENIDYNNKNLYIVCSPKPPSYFINPNLASYISEFKFVIDDFITLQNIKEVIKFNKNIILQPQSNLPDKVKKAIDLQDKLLSFGIESRVIPQCHKVLGLP</sequence>
<feature type="binding site" evidence="8">
    <location>
        <position position="49"/>
    </location>
    <ligand>
        <name>Mg(2+)</name>
        <dbReference type="ChEBI" id="CHEBI:18420"/>
    </ligand>
</feature>
<dbReference type="SFLD" id="SFLDS00029">
    <property type="entry name" value="Radical_SAM"/>
    <property type="match status" value="1"/>
</dbReference>
<comment type="caution">
    <text evidence="10">The sequence shown here is derived from an EMBL/GenBank/DDBJ whole genome shotgun (WGS) entry which is preliminary data.</text>
</comment>
<dbReference type="CDD" id="cd01335">
    <property type="entry name" value="Radical_SAM"/>
    <property type="match status" value="1"/>
</dbReference>
<dbReference type="GO" id="GO:0051539">
    <property type="term" value="F:4 iron, 4 sulfur cluster binding"/>
    <property type="evidence" value="ECO:0007669"/>
    <property type="project" value="UniProtKB-UniRule"/>
</dbReference>
<evidence type="ECO:0000256" key="2">
    <source>
        <dbReference type="ARBA" id="ARBA00022691"/>
    </source>
</evidence>
<dbReference type="EMBL" id="FXTX01000002">
    <property type="protein sequence ID" value="SMP01564.1"/>
    <property type="molecule type" value="Genomic_DNA"/>
</dbReference>
<keyword evidence="3 8" id="KW-0479">Metal-binding</keyword>
<comment type="function">
    <text evidence="8">Catalyzes the complex heterocyclic radical-mediated conversion of 6-carboxy-5,6,7,8-tetrahydropterin (CPH4) to 7-carboxy-7-deazaguanine (CDG), a step common to the biosynthetic pathways of all 7-deazapurine-containing compounds.</text>
</comment>
<feature type="binding site" evidence="8">
    <location>
        <position position="44"/>
    </location>
    <ligand>
        <name>[4Fe-4S] cluster</name>
        <dbReference type="ChEBI" id="CHEBI:49883"/>
        <note>4Fe-4S-S-AdoMet</note>
    </ligand>
</feature>
<dbReference type="Proteomes" id="UP001157947">
    <property type="component" value="Unassembled WGS sequence"/>
</dbReference>
<feature type="binding site" evidence="8">
    <location>
        <begin position="21"/>
        <end position="23"/>
    </location>
    <ligand>
        <name>substrate</name>
    </ligand>
</feature>
<dbReference type="PANTHER" id="PTHR42836">
    <property type="entry name" value="7-CARBOXY-7-DEAZAGUANINE SYNTHASE"/>
    <property type="match status" value="1"/>
</dbReference>
<reference evidence="10" key="1">
    <citation type="submission" date="2017-05" db="EMBL/GenBank/DDBJ databases">
        <authorList>
            <person name="Varghese N."/>
            <person name="Submissions S."/>
        </authorList>
    </citation>
    <scope>NUCLEOTIDE SEQUENCE</scope>
    <source>
        <strain evidence="10">DSM 18763</strain>
    </source>
</reference>
<dbReference type="Gene3D" id="3.20.20.70">
    <property type="entry name" value="Aldolase class I"/>
    <property type="match status" value="1"/>
</dbReference>
<evidence type="ECO:0000256" key="6">
    <source>
        <dbReference type="ARBA" id="ARBA00023014"/>
    </source>
</evidence>
<feature type="binding site" evidence="8">
    <location>
        <position position="36"/>
    </location>
    <ligand>
        <name>substrate</name>
    </ligand>
</feature>
<comment type="subunit">
    <text evidence="8">Homodimer.</text>
</comment>
<dbReference type="PIRSF" id="PIRSF000370">
    <property type="entry name" value="QueE"/>
    <property type="match status" value="1"/>
</dbReference>
<feature type="binding site" evidence="8">
    <location>
        <begin position="46"/>
        <end position="48"/>
    </location>
    <ligand>
        <name>S-adenosyl-L-methionine</name>
        <dbReference type="ChEBI" id="CHEBI:59789"/>
    </ligand>
</feature>
<keyword evidence="2 8" id="KW-0949">S-adenosyl-L-methionine</keyword>
<keyword evidence="8" id="KW-0671">Queuosine biosynthesis</keyword>
<comment type="cofactor">
    <cofactor evidence="8">
        <name>Mg(2+)</name>
        <dbReference type="ChEBI" id="CHEBI:18420"/>
    </cofactor>
</comment>
<dbReference type="GO" id="GO:0000287">
    <property type="term" value="F:magnesium ion binding"/>
    <property type="evidence" value="ECO:0007669"/>
    <property type="project" value="UniProtKB-UniRule"/>
</dbReference>
<keyword evidence="1 8" id="KW-0004">4Fe-4S</keyword>
<dbReference type="AlphaFoldDB" id="A0AA46ACZ5"/>
<accession>A0AA46ACZ5</accession>
<evidence type="ECO:0000313" key="11">
    <source>
        <dbReference type="Proteomes" id="UP001157947"/>
    </source>
</evidence>
<dbReference type="InterPro" id="IPR058240">
    <property type="entry name" value="rSAM_sf"/>
</dbReference>
<keyword evidence="7 8" id="KW-0456">Lyase</keyword>
<evidence type="ECO:0000256" key="1">
    <source>
        <dbReference type="ARBA" id="ARBA00022485"/>
    </source>
</evidence>
<feature type="binding site" evidence="8">
    <location>
        <begin position="130"/>
        <end position="132"/>
    </location>
    <ligand>
        <name>S-adenosyl-L-methionine</name>
        <dbReference type="ChEBI" id="CHEBI:59789"/>
    </ligand>
</feature>
<organism evidence="10 11">
    <name type="scientific">Venenivibrio stagnispumantis</name>
    <dbReference type="NCBI Taxonomy" id="407998"/>
    <lineage>
        <taxon>Bacteria</taxon>
        <taxon>Pseudomonadati</taxon>
        <taxon>Aquificota</taxon>
        <taxon>Aquificia</taxon>
        <taxon>Aquificales</taxon>
        <taxon>Hydrogenothermaceae</taxon>
        <taxon>Venenivibrio</taxon>
    </lineage>
</organism>
<feature type="binding site" evidence="8">
    <location>
        <position position="214"/>
    </location>
    <ligand>
        <name>substrate</name>
    </ligand>
</feature>
<feature type="binding site" evidence="8">
    <location>
        <position position="83"/>
    </location>
    <ligand>
        <name>S-adenosyl-L-methionine</name>
        <dbReference type="ChEBI" id="CHEBI:59789"/>
    </ligand>
</feature>
<comment type="similarity">
    <text evidence="8">Belongs to the radical SAM superfamily. 7-carboxy-7-deazaguanine synthase family.</text>
</comment>
<dbReference type="HAMAP" id="MF_00917">
    <property type="entry name" value="QueE"/>
    <property type="match status" value="1"/>
</dbReference>
<keyword evidence="5 8" id="KW-0408">Iron</keyword>
<dbReference type="GO" id="GO:0016840">
    <property type="term" value="F:carbon-nitrogen lyase activity"/>
    <property type="evidence" value="ECO:0007669"/>
    <property type="project" value="UniProtKB-UniRule"/>
</dbReference>
<feature type="binding site" evidence="8">
    <location>
        <position position="81"/>
    </location>
    <ligand>
        <name>substrate</name>
    </ligand>
</feature>
<evidence type="ECO:0000256" key="8">
    <source>
        <dbReference type="HAMAP-Rule" id="MF_00917"/>
    </source>
</evidence>
<evidence type="ECO:0000313" key="10">
    <source>
        <dbReference type="EMBL" id="SMP01564.1"/>
    </source>
</evidence>
<evidence type="ECO:0000256" key="3">
    <source>
        <dbReference type="ARBA" id="ARBA00022723"/>
    </source>
</evidence>
<keyword evidence="6 8" id="KW-0411">Iron-sulfur</keyword>
<feature type="domain" description="Radical SAM core" evidence="9">
    <location>
        <begin position="27"/>
        <end position="214"/>
    </location>
</feature>
<keyword evidence="11" id="KW-1185">Reference proteome</keyword>